<comment type="caution">
    <text evidence="13">The sequence shown here is derived from an EMBL/GenBank/DDBJ whole genome shotgun (WGS) entry which is preliminary data.</text>
</comment>
<keyword evidence="8" id="KW-0067">ATP-binding</keyword>
<keyword evidence="6" id="KW-0479">Metal-binding</keyword>
<evidence type="ECO:0000256" key="2">
    <source>
        <dbReference type="ARBA" id="ARBA00006703"/>
    </source>
</evidence>
<dbReference type="GO" id="GO:0046872">
    <property type="term" value="F:metal ion binding"/>
    <property type="evidence" value="ECO:0007669"/>
    <property type="project" value="UniProtKB-KW"/>
</dbReference>
<keyword evidence="7" id="KW-0547">Nucleotide-binding</keyword>
<comment type="subcellular location">
    <subcellularLocation>
        <location evidence="1">Cytoplasm</location>
    </subcellularLocation>
</comment>
<evidence type="ECO:0000256" key="4">
    <source>
        <dbReference type="ARBA" id="ARBA00022490"/>
    </source>
</evidence>
<dbReference type="Proteomes" id="UP000295192">
    <property type="component" value="Unassembled WGS sequence"/>
</dbReference>
<dbReference type="GO" id="GO:0005829">
    <property type="term" value="C:cytosol"/>
    <property type="evidence" value="ECO:0007669"/>
    <property type="project" value="TreeGrafter"/>
</dbReference>
<feature type="domain" description="Aminoacyl-transfer RNA synthetases class-II family profile" evidence="12">
    <location>
        <begin position="213"/>
        <end position="443"/>
    </location>
</feature>
<evidence type="ECO:0000256" key="11">
    <source>
        <dbReference type="ARBA" id="ARBA00023146"/>
    </source>
</evidence>
<dbReference type="Pfam" id="PF18552">
    <property type="entry name" value="PheRS_DBD1"/>
    <property type="match status" value="1"/>
</dbReference>
<dbReference type="GO" id="GO:0005524">
    <property type="term" value="F:ATP binding"/>
    <property type="evidence" value="ECO:0007669"/>
    <property type="project" value="UniProtKB-KW"/>
</dbReference>
<comment type="similarity">
    <text evidence="2">Belongs to the class-II aminoacyl-tRNA synthetase family. Phe-tRNA synthetase alpha subunit type 2 subfamily.</text>
</comment>
<sequence length="461" mass="51619">MSSSETSELTERILKYLEGVEQVDSLRLAEELGIEHQLIVGAVKSIQAHGERLLHVEPVTRKSLELTEEGQEVAQNGSHEANVFASVPEEGIKRTDLLASGGASVCLDRSVEPPLVRRKVSAIRDPVLDHLLQLSELSASDVVEFKRLVQEPTIESLLLSKGPEFGTALAKLATDLTMDMLTSGEWEELPFKPYNFDALGAVPARGHLHPLLKMRSEFRQIFLEMGFAEMATNNYVEPSFWNFDSLFQPQQHPARDAHDTFYVKQSTGSRGYGYNWQLIEAEKNLLRTHTTAVSARTLYQLATRPNGFKPAKFFTIDKVFRNEALDATHLAEFHQVEGVIANVDFTLGDLIGTLQELFRKLGIEELQFKPTYSPYTEPSMEIYCYHSGLAEWLEVGNSGIFRPELVLPMGLPPGVNVLAWGLSLERPTMIKYGINNISDLVGPRVDLKMVEDGPICRLDHN</sequence>
<dbReference type="PROSITE" id="PS50862">
    <property type="entry name" value="AA_TRNA_LIGASE_II"/>
    <property type="match status" value="1"/>
</dbReference>
<evidence type="ECO:0000256" key="3">
    <source>
        <dbReference type="ARBA" id="ARBA00012814"/>
    </source>
</evidence>
<evidence type="ECO:0000313" key="14">
    <source>
        <dbReference type="Proteomes" id="UP000295192"/>
    </source>
</evidence>
<dbReference type="GO" id="GO:0004826">
    <property type="term" value="F:phenylalanine-tRNA ligase activity"/>
    <property type="evidence" value="ECO:0007669"/>
    <property type="project" value="UniProtKB-EC"/>
</dbReference>
<dbReference type="Gene3D" id="3.30.1370.240">
    <property type="match status" value="1"/>
</dbReference>
<evidence type="ECO:0000313" key="13">
    <source>
        <dbReference type="EMBL" id="TDG39219.1"/>
    </source>
</evidence>
<evidence type="ECO:0000256" key="7">
    <source>
        <dbReference type="ARBA" id="ARBA00022741"/>
    </source>
</evidence>
<dbReference type="InterPro" id="IPR004529">
    <property type="entry name" value="Phe-tRNA-synth_IIc_asu"/>
</dbReference>
<reference evidence="13 14" key="1">
    <citation type="journal article" date="2019" name="J. Hered.">
        <title>An Improved Genome Assembly for Drosophila navojoa, the Basal Species in the mojavensis Cluster.</title>
        <authorList>
            <person name="Vanderlinde T."/>
            <person name="Dupim E.G."/>
            <person name="Nazario-Yepiz N.O."/>
            <person name="Carvalho A.B."/>
        </authorList>
    </citation>
    <scope>NUCLEOTIDE SEQUENCE [LARGE SCALE GENOMIC DNA]</scope>
    <source>
        <strain evidence="13">Navoj_Jal97</strain>
        <tissue evidence="13">Whole organism</tissue>
    </source>
</reference>
<dbReference type="Pfam" id="PF01409">
    <property type="entry name" value="tRNA-synt_2d"/>
    <property type="match status" value="1"/>
</dbReference>
<evidence type="ECO:0000256" key="1">
    <source>
        <dbReference type="ARBA" id="ARBA00004496"/>
    </source>
</evidence>
<name>A0A484ARL0_DRONA</name>
<dbReference type="AlphaFoldDB" id="A0A484ARL0"/>
<dbReference type="NCBIfam" id="TIGR00468">
    <property type="entry name" value="pheS"/>
    <property type="match status" value="1"/>
</dbReference>
<evidence type="ECO:0000256" key="6">
    <source>
        <dbReference type="ARBA" id="ARBA00022723"/>
    </source>
</evidence>
<dbReference type="STRING" id="7232.A0A484ARL0"/>
<dbReference type="OMA" id="YECDNIR"/>
<dbReference type="PANTHER" id="PTHR11538">
    <property type="entry name" value="PHENYLALANYL-TRNA SYNTHETASE"/>
    <property type="match status" value="1"/>
</dbReference>
<proteinExistence type="inferred from homology"/>
<keyword evidence="4" id="KW-0963">Cytoplasm</keyword>
<keyword evidence="5" id="KW-0436">Ligase</keyword>
<dbReference type="Gene3D" id="1.10.10.2330">
    <property type="match status" value="1"/>
</dbReference>
<dbReference type="GO" id="GO:0006432">
    <property type="term" value="P:phenylalanyl-tRNA aminoacylation"/>
    <property type="evidence" value="ECO:0007669"/>
    <property type="project" value="InterPro"/>
</dbReference>
<dbReference type="InterPro" id="IPR002319">
    <property type="entry name" value="Phenylalanyl-tRNA_Synthase"/>
</dbReference>
<dbReference type="EMBL" id="LSRL02001243">
    <property type="protein sequence ID" value="TDG39219.1"/>
    <property type="molecule type" value="Genomic_DNA"/>
</dbReference>
<dbReference type="CDD" id="cd00496">
    <property type="entry name" value="PheRS_alpha_core"/>
    <property type="match status" value="1"/>
</dbReference>
<dbReference type="GO" id="GO:0000049">
    <property type="term" value="F:tRNA binding"/>
    <property type="evidence" value="ECO:0007669"/>
    <property type="project" value="InterPro"/>
</dbReference>
<protein>
    <recommendedName>
        <fullName evidence="3">phenylalanine--tRNA ligase</fullName>
        <ecNumber evidence="3">6.1.1.20</ecNumber>
    </recommendedName>
</protein>
<dbReference type="SUPFAM" id="SSF55681">
    <property type="entry name" value="Class II aaRS and biotin synthetases"/>
    <property type="match status" value="1"/>
</dbReference>
<evidence type="ECO:0000256" key="9">
    <source>
        <dbReference type="ARBA" id="ARBA00022842"/>
    </source>
</evidence>
<evidence type="ECO:0000256" key="5">
    <source>
        <dbReference type="ARBA" id="ARBA00022598"/>
    </source>
</evidence>
<keyword evidence="14" id="KW-1185">Reference proteome</keyword>
<dbReference type="InterPro" id="IPR040724">
    <property type="entry name" value="PheRS_DBD1"/>
</dbReference>
<dbReference type="InterPro" id="IPR045864">
    <property type="entry name" value="aa-tRNA-synth_II/BPL/LPL"/>
</dbReference>
<evidence type="ECO:0000259" key="12">
    <source>
        <dbReference type="PROSITE" id="PS50862"/>
    </source>
</evidence>
<dbReference type="Gene3D" id="3.30.930.10">
    <property type="entry name" value="Bira Bifunctional Protein, Domain 2"/>
    <property type="match status" value="1"/>
</dbReference>
<dbReference type="GO" id="GO:0009328">
    <property type="term" value="C:phenylalanine-tRNA ligase complex"/>
    <property type="evidence" value="ECO:0007669"/>
    <property type="project" value="TreeGrafter"/>
</dbReference>
<evidence type="ECO:0000256" key="10">
    <source>
        <dbReference type="ARBA" id="ARBA00022917"/>
    </source>
</evidence>
<organism evidence="13 14">
    <name type="scientific">Drosophila navojoa</name>
    <name type="common">Fruit fly</name>
    <dbReference type="NCBI Taxonomy" id="7232"/>
    <lineage>
        <taxon>Eukaryota</taxon>
        <taxon>Metazoa</taxon>
        <taxon>Ecdysozoa</taxon>
        <taxon>Arthropoda</taxon>
        <taxon>Hexapoda</taxon>
        <taxon>Insecta</taxon>
        <taxon>Pterygota</taxon>
        <taxon>Neoptera</taxon>
        <taxon>Endopterygota</taxon>
        <taxon>Diptera</taxon>
        <taxon>Brachycera</taxon>
        <taxon>Muscomorpha</taxon>
        <taxon>Ephydroidea</taxon>
        <taxon>Drosophilidae</taxon>
        <taxon>Drosophila</taxon>
    </lineage>
</organism>
<keyword evidence="11" id="KW-0030">Aminoacyl-tRNA synthetase</keyword>
<evidence type="ECO:0000256" key="8">
    <source>
        <dbReference type="ARBA" id="ARBA00022840"/>
    </source>
</evidence>
<dbReference type="OrthoDB" id="238316at2759"/>
<dbReference type="PANTHER" id="PTHR11538:SF40">
    <property type="entry name" value="PHENYLALANINE--TRNA LIGASE ALPHA SUBUNIT"/>
    <property type="match status" value="1"/>
</dbReference>
<accession>A0A484ARL0</accession>
<dbReference type="Gene3D" id="1.10.10.2320">
    <property type="match status" value="1"/>
</dbReference>
<dbReference type="EC" id="6.1.1.20" evidence="3"/>
<dbReference type="InterPro" id="IPR006195">
    <property type="entry name" value="aa-tRNA-synth_II"/>
</dbReference>
<gene>
    <name evidence="13" type="ORF">AWZ03_014358</name>
</gene>
<keyword evidence="10" id="KW-0648">Protein biosynthesis</keyword>
<keyword evidence="9" id="KW-0460">Magnesium</keyword>